<sequence>MADTTTIRVSRTTHARVTRLAAQRHETVDETVMRAIRALDQDAVARDLAGRLSDDEVAWLNADAG</sequence>
<evidence type="ECO:0000313" key="2">
    <source>
        <dbReference type="Proteomes" id="UP001521931"/>
    </source>
</evidence>
<accession>A0ABS9Q645</accession>
<dbReference type="Proteomes" id="UP001521931">
    <property type="component" value="Unassembled WGS sequence"/>
</dbReference>
<gene>
    <name evidence="1" type="ORF">MHL29_15590</name>
</gene>
<name>A0ABS9Q645_9MICO</name>
<comment type="caution">
    <text evidence="1">The sequence shown here is derived from an EMBL/GenBank/DDBJ whole genome shotgun (WGS) entry which is preliminary data.</text>
</comment>
<dbReference type="RefSeq" id="WP_019284856.1">
    <property type="nucleotide sequence ID" value="NZ_DAMCVA010000003.1"/>
</dbReference>
<evidence type="ECO:0000313" key="1">
    <source>
        <dbReference type="EMBL" id="MCG7323305.1"/>
    </source>
</evidence>
<reference evidence="1 2" key="1">
    <citation type="submission" date="2022-02" db="EMBL/GenBank/DDBJ databases">
        <title>Uncovering new skin microbiome diversity through culturing and metagenomics.</title>
        <authorList>
            <person name="Conlan S."/>
            <person name="Deming C."/>
            <person name="Nisc Comparative Sequencing Program N."/>
            <person name="Segre J.A."/>
        </authorList>
    </citation>
    <scope>NUCLEOTIDE SEQUENCE [LARGE SCALE GENOMIC DNA]</scope>
    <source>
        <strain evidence="1 2">ACRQZ</strain>
    </source>
</reference>
<dbReference type="EMBL" id="JAKRCV010000068">
    <property type="protein sequence ID" value="MCG7323305.1"/>
    <property type="molecule type" value="Genomic_DNA"/>
</dbReference>
<evidence type="ECO:0008006" key="3">
    <source>
        <dbReference type="Google" id="ProtNLM"/>
    </source>
</evidence>
<proteinExistence type="predicted"/>
<protein>
    <recommendedName>
        <fullName evidence="3">Antitoxin</fullName>
    </recommendedName>
</protein>
<keyword evidence="2" id="KW-1185">Reference proteome</keyword>
<organism evidence="1 2">
    <name type="scientific">Arsenicicoccus bolidensis</name>
    <dbReference type="NCBI Taxonomy" id="229480"/>
    <lineage>
        <taxon>Bacteria</taxon>
        <taxon>Bacillati</taxon>
        <taxon>Actinomycetota</taxon>
        <taxon>Actinomycetes</taxon>
        <taxon>Micrococcales</taxon>
        <taxon>Intrasporangiaceae</taxon>
        <taxon>Arsenicicoccus</taxon>
    </lineage>
</organism>